<dbReference type="Gene3D" id="3.40.630.190">
    <property type="entry name" value="LCP protein"/>
    <property type="match status" value="1"/>
</dbReference>
<dbReference type="PANTHER" id="PTHR33392">
    <property type="entry name" value="POLYISOPRENYL-TEICHOIC ACID--PEPTIDOGLYCAN TEICHOIC ACID TRANSFERASE TAGU"/>
    <property type="match status" value="1"/>
</dbReference>
<feature type="transmembrane region" description="Helical" evidence="2">
    <location>
        <begin position="18"/>
        <end position="37"/>
    </location>
</feature>
<accession>A0A1I0B5A9</accession>
<evidence type="ECO:0000259" key="3">
    <source>
        <dbReference type="Pfam" id="PF03816"/>
    </source>
</evidence>
<dbReference type="eggNOG" id="COG1316">
    <property type="taxonomic scope" value="Bacteria"/>
</dbReference>
<dbReference type="Proteomes" id="UP000199820">
    <property type="component" value="Unassembled WGS sequence"/>
</dbReference>
<evidence type="ECO:0000256" key="2">
    <source>
        <dbReference type="SAM" id="Phobius"/>
    </source>
</evidence>
<dbReference type="PANTHER" id="PTHR33392:SF6">
    <property type="entry name" value="POLYISOPRENYL-TEICHOIC ACID--PEPTIDOGLYCAN TEICHOIC ACID TRANSFERASE TAGU"/>
    <property type="match status" value="1"/>
</dbReference>
<dbReference type="AlphaFoldDB" id="A0A1I0B5A9"/>
<comment type="similarity">
    <text evidence="1">Belongs to the LytR/CpsA/Psr (LCP) family.</text>
</comment>
<evidence type="ECO:0000313" key="5">
    <source>
        <dbReference type="Proteomes" id="UP000199820"/>
    </source>
</evidence>
<gene>
    <name evidence="4" type="ORF">SAMN04487771_100392</name>
</gene>
<keyword evidence="5" id="KW-1185">Reference proteome</keyword>
<feature type="domain" description="Cell envelope-related transcriptional attenuator" evidence="3">
    <location>
        <begin position="184"/>
        <end position="342"/>
    </location>
</feature>
<keyword evidence="2" id="KW-0812">Transmembrane</keyword>
<keyword evidence="2" id="KW-1133">Transmembrane helix</keyword>
<dbReference type="InterPro" id="IPR004474">
    <property type="entry name" value="LytR_CpsA_psr"/>
</dbReference>
<dbReference type="EMBL" id="FOIL01000003">
    <property type="protein sequence ID" value="SET01956.1"/>
    <property type="molecule type" value="Genomic_DNA"/>
</dbReference>
<dbReference type="STRING" id="1526.SAMN02910262_01625"/>
<dbReference type="Pfam" id="PF03816">
    <property type="entry name" value="LytR_cpsA_psr"/>
    <property type="match status" value="1"/>
</dbReference>
<dbReference type="RefSeq" id="WP_074648308.1">
    <property type="nucleotide sequence ID" value="NZ_FOIL01000003.1"/>
</dbReference>
<evidence type="ECO:0000313" key="4">
    <source>
        <dbReference type="EMBL" id="SET01956.1"/>
    </source>
</evidence>
<organism evidence="4 5">
    <name type="scientific">[Clostridium] aminophilum</name>
    <dbReference type="NCBI Taxonomy" id="1526"/>
    <lineage>
        <taxon>Bacteria</taxon>
        <taxon>Bacillati</taxon>
        <taxon>Bacillota</taxon>
        <taxon>Clostridia</taxon>
        <taxon>Lachnospirales</taxon>
        <taxon>Lachnospiraceae</taxon>
    </lineage>
</organism>
<dbReference type="InterPro" id="IPR050922">
    <property type="entry name" value="LytR/CpsA/Psr_CW_biosynth"/>
</dbReference>
<name>A0A1I0B5A9_9FIRM</name>
<reference evidence="4 5" key="1">
    <citation type="submission" date="2016-10" db="EMBL/GenBank/DDBJ databases">
        <authorList>
            <person name="de Groot N.N."/>
        </authorList>
    </citation>
    <scope>NUCLEOTIDE SEQUENCE [LARGE SCALE GENOMIC DNA]</scope>
    <source>
        <strain evidence="4 5">KH1P1</strain>
    </source>
</reference>
<evidence type="ECO:0000256" key="1">
    <source>
        <dbReference type="ARBA" id="ARBA00006068"/>
    </source>
</evidence>
<keyword evidence="2" id="KW-0472">Membrane</keyword>
<proteinExistence type="inferred from homology"/>
<dbReference type="OrthoDB" id="3172933at2"/>
<sequence length="429" mass="47617">MEYDHGKGRKKHRPGKPVTIFAGIIVLAAVVSSVWFYNEYKLRKAVEAANEKNAAYTAGTPENIPAEEMNDRLKAAGMTVDENGNVGLEGVDMDRLINTVRSDGVLTGGGVPDIKCKKAEDGALIYTVNGQETSERPKLFGEKELFYNGVHYKRNTAVKAWLFLGVDNKGSLQIDRDISEIGLSDGIFLVAENTAKNRVHIIQIPRDTMTAITVTDKNSDPVGTAVDHLTRAWMYGDNHEKSGKYAMDAVSGVLGGLKIDGYMAGSIDIINKLNNYVGGVEVTIEDDDLEAADPAFVKGATVLLKGDQAEKFVRRRDITVDFTAMTRMSRHRQYVMAFDHKITKLAKRDSDVIPGMFSLIEDNIVTNMKKGTYLKIAMDAVLSGEPLSDKDFSTLEGENLVNHEEEKDEFWPDYEQVDQLVLDTFFRQM</sequence>
<protein>
    <submittedName>
        <fullName evidence="4">Transcriptional attenuator, LytR family</fullName>
    </submittedName>
</protein>